<dbReference type="Pfam" id="PF17937">
    <property type="entry name" value="TetR_C_28"/>
    <property type="match status" value="1"/>
</dbReference>
<evidence type="ECO:0000313" key="7">
    <source>
        <dbReference type="Proteomes" id="UP000290365"/>
    </source>
</evidence>
<dbReference type="Proteomes" id="UP000290365">
    <property type="component" value="Chromosome"/>
</dbReference>
<feature type="domain" description="HTH tetR-type" evidence="5">
    <location>
        <begin position="4"/>
        <end position="64"/>
    </location>
</feature>
<organism evidence="6 7">
    <name type="scientific">Ktedonosporobacter rubrisoli</name>
    <dbReference type="NCBI Taxonomy" id="2509675"/>
    <lineage>
        <taxon>Bacteria</taxon>
        <taxon>Bacillati</taxon>
        <taxon>Chloroflexota</taxon>
        <taxon>Ktedonobacteria</taxon>
        <taxon>Ktedonobacterales</taxon>
        <taxon>Ktedonosporobacteraceae</taxon>
        <taxon>Ktedonosporobacter</taxon>
    </lineage>
</organism>
<evidence type="ECO:0000256" key="1">
    <source>
        <dbReference type="ARBA" id="ARBA00023015"/>
    </source>
</evidence>
<dbReference type="SUPFAM" id="SSF48498">
    <property type="entry name" value="Tetracyclin repressor-like, C-terminal domain"/>
    <property type="match status" value="1"/>
</dbReference>
<keyword evidence="7" id="KW-1185">Reference proteome</keyword>
<name>A0A4P6JSG3_KTERU</name>
<dbReference type="InterPro" id="IPR041479">
    <property type="entry name" value="TetR_CgmR_C"/>
</dbReference>
<dbReference type="PANTHER" id="PTHR30055:SF234">
    <property type="entry name" value="HTH-TYPE TRANSCRIPTIONAL REGULATOR BETI"/>
    <property type="match status" value="1"/>
</dbReference>
<dbReference type="PANTHER" id="PTHR30055">
    <property type="entry name" value="HTH-TYPE TRANSCRIPTIONAL REGULATOR RUTR"/>
    <property type="match status" value="1"/>
</dbReference>
<dbReference type="PROSITE" id="PS50977">
    <property type="entry name" value="HTH_TETR_2"/>
    <property type="match status" value="1"/>
</dbReference>
<sequence length="183" mass="20354">MKMNPTRQHILETANRIVQQQGATQLTIEAVARAAGLSKGGVLYHFPSKDALIEAMINFHIDNFTHEFNNLVEQETPGAGRQLRAYIRSSRHEDQEANAAFTGLVAAIANNPDLIETLRQHYQSWQELAEQDGLPPALGTILRLAVDGLWFADLLGLAPPEGKLREEVIETLLRLARPQQDKA</sequence>
<keyword evidence="1" id="KW-0805">Transcription regulation</keyword>
<dbReference type="InterPro" id="IPR036271">
    <property type="entry name" value="Tet_transcr_reg_TetR-rel_C_sf"/>
</dbReference>
<evidence type="ECO:0000256" key="4">
    <source>
        <dbReference type="PROSITE-ProRule" id="PRU00335"/>
    </source>
</evidence>
<dbReference type="Gene3D" id="1.10.357.10">
    <property type="entry name" value="Tetracycline Repressor, domain 2"/>
    <property type="match status" value="1"/>
</dbReference>
<dbReference type="OrthoDB" id="9806334at2"/>
<dbReference type="Pfam" id="PF00440">
    <property type="entry name" value="TetR_N"/>
    <property type="match status" value="1"/>
</dbReference>
<reference evidence="6 7" key="1">
    <citation type="submission" date="2019-01" db="EMBL/GenBank/DDBJ databases">
        <title>Ktedonosporobacter rubrisoli SCAWS-G2.</title>
        <authorList>
            <person name="Huang Y."/>
            <person name="Yan B."/>
        </authorList>
    </citation>
    <scope>NUCLEOTIDE SEQUENCE [LARGE SCALE GENOMIC DNA]</scope>
    <source>
        <strain evidence="6 7">SCAWS-G2</strain>
    </source>
</reference>
<dbReference type="InterPro" id="IPR050109">
    <property type="entry name" value="HTH-type_TetR-like_transc_reg"/>
</dbReference>
<keyword evidence="3" id="KW-0804">Transcription</keyword>
<gene>
    <name evidence="6" type="ORF">EPA93_20080</name>
</gene>
<evidence type="ECO:0000256" key="3">
    <source>
        <dbReference type="ARBA" id="ARBA00023163"/>
    </source>
</evidence>
<dbReference type="PRINTS" id="PR00455">
    <property type="entry name" value="HTHTETR"/>
</dbReference>
<feature type="DNA-binding region" description="H-T-H motif" evidence="4">
    <location>
        <begin position="27"/>
        <end position="46"/>
    </location>
</feature>
<accession>A0A4P6JSG3</accession>
<dbReference type="AlphaFoldDB" id="A0A4P6JSG3"/>
<proteinExistence type="predicted"/>
<evidence type="ECO:0000259" key="5">
    <source>
        <dbReference type="PROSITE" id="PS50977"/>
    </source>
</evidence>
<protein>
    <submittedName>
        <fullName evidence="6">TetR/AcrR family transcriptional regulator</fullName>
    </submittedName>
</protein>
<evidence type="ECO:0000256" key="2">
    <source>
        <dbReference type="ARBA" id="ARBA00023125"/>
    </source>
</evidence>
<dbReference type="GO" id="GO:0003700">
    <property type="term" value="F:DNA-binding transcription factor activity"/>
    <property type="evidence" value="ECO:0007669"/>
    <property type="project" value="TreeGrafter"/>
</dbReference>
<dbReference type="RefSeq" id="WP_129889223.1">
    <property type="nucleotide sequence ID" value="NZ_CP035758.1"/>
</dbReference>
<dbReference type="InterPro" id="IPR001647">
    <property type="entry name" value="HTH_TetR"/>
</dbReference>
<evidence type="ECO:0000313" key="6">
    <source>
        <dbReference type="EMBL" id="QBD78170.1"/>
    </source>
</evidence>
<dbReference type="EMBL" id="CP035758">
    <property type="protein sequence ID" value="QBD78170.1"/>
    <property type="molecule type" value="Genomic_DNA"/>
</dbReference>
<dbReference type="GO" id="GO:0000976">
    <property type="term" value="F:transcription cis-regulatory region binding"/>
    <property type="evidence" value="ECO:0007669"/>
    <property type="project" value="TreeGrafter"/>
</dbReference>
<dbReference type="InterPro" id="IPR009057">
    <property type="entry name" value="Homeodomain-like_sf"/>
</dbReference>
<dbReference type="SUPFAM" id="SSF46689">
    <property type="entry name" value="Homeodomain-like"/>
    <property type="match status" value="1"/>
</dbReference>
<keyword evidence="2 4" id="KW-0238">DNA-binding</keyword>
<dbReference type="KEGG" id="kbs:EPA93_20080"/>